<reference evidence="2 3" key="1">
    <citation type="submission" date="2018-10" db="EMBL/GenBank/DDBJ databases">
        <title>Genomic Encyclopedia of Archaeal and Bacterial Type Strains, Phase II (KMG-II): from individual species to whole genera.</title>
        <authorList>
            <person name="Goeker M."/>
        </authorList>
    </citation>
    <scope>NUCLEOTIDE SEQUENCE [LARGE SCALE GENOMIC DNA]</scope>
    <source>
        <strain evidence="2 3">DSM 25217</strain>
    </source>
</reference>
<feature type="transmembrane region" description="Helical" evidence="1">
    <location>
        <begin position="262"/>
        <end position="281"/>
    </location>
</feature>
<keyword evidence="1" id="KW-0812">Transmembrane</keyword>
<evidence type="ECO:0000313" key="3">
    <source>
        <dbReference type="Proteomes" id="UP000271227"/>
    </source>
</evidence>
<evidence type="ECO:0000256" key="1">
    <source>
        <dbReference type="SAM" id="Phobius"/>
    </source>
</evidence>
<name>A0A3M0C523_9PROT</name>
<feature type="transmembrane region" description="Helical" evidence="1">
    <location>
        <begin position="126"/>
        <end position="147"/>
    </location>
</feature>
<feature type="transmembrane region" description="Helical" evidence="1">
    <location>
        <begin position="354"/>
        <end position="374"/>
    </location>
</feature>
<feature type="transmembrane region" description="Helical" evidence="1">
    <location>
        <begin position="67"/>
        <end position="87"/>
    </location>
</feature>
<feature type="transmembrane region" description="Helical" evidence="1">
    <location>
        <begin position="205"/>
        <end position="228"/>
    </location>
</feature>
<dbReference type="EMBL" id="REFR01000012">
    <property type="protein sequence ID" value="RMB04951.1"/>
    <property type="molecule type" value="Genomic_DNA"/>
</dbReference>
<dbReference type="Proteomes" id="UP000271227">
    <property type="component" value="Unassembled WGS sequence"/>
</dbReference>
<proteinExistence type="predicted"/>
<evidence type="ECO:0000313" key="2">
    <source>
        <dbReference type="EMBL" id="RMB04951.1"/>
    </source>
</evidence>
<protein>
    <submittedName>
        <fullName evidence="2">Putative membrane protein</fullName>
    </submittedName>
</protein>
<dbReference type="PANTHER" id="PTHR34289">
    <property type="entry name" value="PROTEIN, PUTATIVE (DUF819)-RELATED"/>
    <property type="match status" value="1"/>
</dbReference>
<dbReference type="AlphaFoldDB" id="A0A3M0C523"/>
<dbReference type="PANTHER" id="PTHR34289:SF8">
    <property type="entry name" value="DUF819 DOMAIN-CONTAINING PROTEIN"/>
    <property type="match status" value="1"/>
</dbReference>
<feature type="transmembrane region" description="Helical" evidence="1">
    <location>
        <begin position="293"/>
        <end position="312"/>
    </location>
</feature>
<organism evidence="2 3">
    <name type="scientific">Eilatimonas milleporae</name>
    <dbReference type="NCBI Taxonomy" id="911205"/>
    <lineage>
        <taxon>Bacteria</taxon>
        <taxon>Pseudomonadati</taxon>
        <taxon>Pseudomonadota</taxon>
        <taxon>Alphaproteobacteria</taxon>
        <taxon>Kordiimonadales</taxon>
        <taxon>Kordiimonadaceae</taxon>
        <taxon>Eilatimonas</taxon>
    </lineage>
</organism>
<comment type="caution">
    <text evidence="2">The sequence shown here is derived from an EMBL/GenBank/DDBJ whole genome shotgun (WGS) entry which is preliminary data.</text>
</comment>
<sequence>MSLIAPEDDYLVFACVAVLAWIGFAAERTRFGRLLTGVVWTGGLAILMSNLDIIPKHAPAYDYVKRYLVPLAIPLFLMRVNLFEIFSETGKTLAAFAVGAVTTVLGVLVGVLWFDLGPLEADLAGIFAATYIGGTLNFAAASEALAFPDSVLLSAALAADSLVGKSYLLVLAALPALSVMRRVFGGSGPEGDLQGPASADGEDRPTLFSLATALCTSAVIVGAGYWLAGVLGMKAFGILFVSGLALLPGLFARFLGRYTQGAHAIGMICAYLFFAAVGAGADASTLFSVSGQVMLFALIVVVIHAALLFPLARLMGLSLAETITASNACILGPTTAAALAAARGWNALVTPGLLAGLLGYGAGTFVGVLVARLLV</sequence>
<accession>A0A3M0C523</accession>
<dbReference type="RefSeq" id="WP_121939202.1">
    <property type="nucleotide sequence ID" value="NZ_REFR01000012.1"/>
</dbReference>
<dbReference type="Pfam" id="PF05684">
    <property type="entry name" value="DUF819"/>
    <property type="match status" value="1"/>
</dbReference>
<feature type="transmembrane region" description="Helical" evidence="1">
    <location>
        <begin position="93"/>
        <end position="114"/>
    </location>
</feature>
<dbReference type="OrthoDB" id="653763at2"/>
<gene>
    <name evidence="2" type="ORF">BXY39_2525</name>
</gene>
<keyword evidence="1" id="KW-0472">Membrane</keyword>
<dbReference type="InterPro" id="IPR008537">
    <property type="entry name" value="DUF819"/>
</dbReference>
<dbReference type="InParanoid" id="A0A3M0C523"/>
<feature type="transmembrane region" description="Helical" evidence="1">
    <location>
        <begin position="324"/>
        <end position="342"/>
    </location>
</feature>
<keyword evidence="3" id="KW-1185">Reference proteome</keyword>
<feature type="transmembrane region" description="Helical" evidence="1">
    <location>
        <begin position="35"/>
        <end position="55"/>
    </location>
</feature>
<keyword evidence="1" id="KW-1133">Transmembrane helix</keyword>
<feature type="transmembrane region" description="Helical" evidence="1">
    <location>
        <begin position="234"/>
        <end position="255"/>
    </location>
</feature>